<feature type="transmembrane region" description="Helical" evidence="10">
    <location>
        <begin position="186"/>
        <end position="204"/>
    </location>
</feature>
<evidence type="ECO:0000259" key="13">
    <source>
        <dbReference type="Pfam" id="PF16192"/>
    </source>
</evidence>
<feature type="transmembrane region" description="Helical" evidence="10">
    <location>
        <begin position="459"/>
        <end position="476"/>
    </location>
</feature>
<feature type="region of interest" description="Disordered" evidence="11">
    <location>
        <begin position="1"/>
        <end position="37"/>
    </location>
</feature>
<evidence type="ECO:0000256" key="7">
    <source>
        <dbReference type="ARBA" id="ARBA00022989"/>
    </source>
</evidence>
<dbReference type="AlphaFoldDB" id="A0A8J3CCP6"/>
<evidence type="ECO:0000259" key="12">
    <source>
        <dbReference type="Pfam" id="PF02366"/>
    </source>
</evidence>
<feature type="transmembrane region" description="Helical" evidence="10">
    <location>
        <begin position="435"/>
        <end position="452"/>
    </location>
</feature>
<dbReference type="GO" id="GO:0005886">
    <property type="term" value="C:plasma membrane"/>
    <property type="evidence" value="ECO:0007669"/>
    <property type="project" value="UniProtKB-SubCell"/>
</dbReference>
<feature type="transmembrane region" description="Helical" evidence="10">
    <location>
        <begin position="210"/>
        <end position="228"/>
    </location>
</feature>
<protein>
    <recommendedName>
        <fullName evidence="9 10">Polyprenol-phosphate-mannose--protein mannosyltransferase</fullName>
        <ecNumber evidence="10">2.4.1.-</ecNumber>
    </recommendedName>
</protein>
<dbReference type="EC" id="2.4.1.-" evidence="10"/>
<feature type="domain" description="Protein O-mannosyl-transferase C-terminal four TM" evidence="13">
    <location>
        <begin position="366"/>
        <end position="559"/>
    </location>
</feature>
<dbReference type="PANTHER" id="PTHR10050">
    <property type="entry name" value="DOLICHYL-PHOSPHATE-MANNOSE--PROTEIN MANNOSYLTRANSFERASE"/>
    <property type="match status" value="1"/>
</dbReference>
<evidence type="ECO:0000256" key="9">
    <source>
        <dbReference type="ARBA" id="ARBA00093617"/>
    </source>
</evidence>
<name>A0A8J3CCP6_9PSEU</name>
<keyword evidence="5 10" id="KW-0808">Transferase</keyword>
<comment type="caution">
    <text evidence="14">The sequence shown here is derived from an EMBL/GenBank/DDBJ whole genome shotgun (WGS) entry which is preliminary data.</text>
</comment>
<dbReference type="PANTHER" id="PTHR10050:SF46">
    <property type="entry name" value="PROTEIN O-MANNOSYL-TRANSFERASE 2"/>
    <property type="match status" value="1"/>
</dbReference>
<evidence type="ECO:0000256" key="2">
    <source>
        <dbReference type="ARBA" id="ARBA00004922"/>
    </source>
</evidence>
<keyword evidence="8 10" id="KW-0472">Membrane</keyword>
<dbReference type="Proteomes" id="UP000637578">
    <property type="component" value="Unassembled WGS sequence"/>
</dbReference>
<evidence type="ECO:0000256" key="4">
    <source>
        <dbReference type="ARBA" id="ARBA00022676"/>
    </source>
</evidence>
<comment type="similarity">
    <text evidence="3 10">Belongs to the glycosyltransferase 39 family.</text>
</comment>
<evidence type="ECO:0000256" key="3">
    <source>
        <dbReference type="ARBA" id="ARBA00007222"/>
    </source>
</evidence>
<comment type="subcellular location">
    <subcellularLocation>
        <location evidence="10">Cell membrane</location>
    </subcellularLocation>
    <subcellularLocation>
        <location evidence="1">Endomembrane system</location>
        <topology evidence="1">Multi-pass membrane protein</topology>
    </subcellularLocation>
</comment>
<evidence type="ECO:0000313" key="15">
    <source>
        <dbReference type="Proteomes" id="UP000637578"/>
    </source>
</evidence>
<dbReference type="InterPro" id="IPR003342">
    <property type="entry name" value="ArnT-like_N"/>
</dbReference>
<dbReference type="InterPro" id="IPR027005">
    <property type="entry name" value="PMT-like"/>
</dbReference>
<feature type="transmembrane region" description="Helical" evidence="10">
    <location>
        <begin position="77"/>
        <end position="96"/>
    </location>
</feature>
<evidence type="ECO:0000256" key="10">
    <source>
        <dbReference type="RuleBase" id="RU367007"/>
    </source>
</evidence>
<evidence type="ECO:0000256" key="1">
    <source>
        <dbReference type="ARBA" id="ARBA00004127"/>
    </source>
</evidence>
<organism evidence="14 15">
    <name type="scientific">Longimycelium tulufanense</name>
    <dbReference type="NCBI Taxonomy" id="907463"/>
    <lineage>
        <taxon>Bacteria</taxon>
        <taxon>Bacillati</taxon>
        <taxon>Actinomycetota</taxon>
        <taxon>Actinomycetes</taxon>
        <taxon>Pseudonocardiales</taxon>
        <taxon>Pseudonocardiaceae</taxon>
        <taxon>Longimycelium</taxon>
    </lineage>
</organism>
<comment type="function">
    <text evidence="10">Protein O-mannosyltransferase that catalyzes the transfer of a single mannose residue from a polyprenol phospho-mannosyl lipidic donor to the hydroxyl group of selected serine and threonine residues in acceptor proteins.</text>
</comment>
<feature type="transmembrane region" description="Helical" evidence="10">
    <location>
        <begin position="317"/>
        <end position="336"/>
    </location>
</feature>
<evidence type="ECO:0000256" key="5">
    <source>
        <dbReference type="ARBA" id="ARBA00022679"/>
    </source>
</evidence>
<dbReference type="GO" id="GO:0004169">
    <property type="term" value="F:dolichyl-phosphate-mannose-protein mannosyltransferase activity"/>
    <property type="evidence" value="ECO:0007669"/>
    <property type="project" value="UniProtKB-UniRule"/>
</dbReference>
<evidence type="ECO:0000256" key="6">
    <source>
        <dbReference type="ARBA" id="ARBA00022692"/>
    </source>
</evidence>
<feature type="transmembrane region" description="Helical" evidence="10">
    <location>
        <begin position="158"/>
        <end position="179"/>
    </location>
</feature>
<keyword evidence="15" id="KW-1185">Reference proteome</keyword>
<feature type="domain" description="ArnT-like N-terminal" evidence="12">
    <location>
        <begin position="156"/>
        <end position="332"/>
    </location>
</feature>
<dbReference type="UniPathway" id="UPA00378"/>
<comment type="pathway">
    <text evidence="2 10">Protein modification; protein glycosylation.</text>
</comment>
<evidence type="ECO:0000313" key="14">
    <source>
        <dbReference type="EMBL" id="GGM74370.1"/>
    </source>
</evidence>
<gene>
    <name evidence="14" type="ORF">GCM10012275_51320</name>
</gene>
<sequence length="560" mass="61986">MHWVHTPHPTIGRVSERSAGQDGVGRPDSGRGGGVDVLDPRAAEEVVDVGKVPPVARTTRLAGPAERFGPPPPTDRLRGWVVTLTLTALAALVRFWNLGFPTDKGTPVFDEKHYVPQAWQVLRNGGYEDNPGFRLVVHPPLGKQFIAIGEWLFGYNGWGWRFSAAVAGTVSVLLIVRIARRLTRSTLLGGLAGLLLIADGVSHVQSRVGMLDVFLAVLVLAAFGCLLVDRDQVRARLAVAMREGRVDETPWGPRLGFRWWRFSAGLLVGLSCGVKWSGAYYLAAFAVLAVLWDVMARRTAGVERPWAGTIRRDLVPAFGSLAAVPILAYLATWWAWFGSETAIDRHAVGTEIGRDSAFWFVPDALRSLWFYSSKVLEFHENLTTAKGPHAWESKPWTWPMGLRPMLYYLEQGGGAPGCDGRSDCLGAVMLIGTPALYWVSLPMLGWALWRAIARTDWRYTAVLVGYFAGFLPWFANLDRQMYFFYVTPMAPFLVLGLVLVLGQVLGRASAGPERRGTGRLVVAIYVGLVVANFVWLWPILNGNAIPTWLWNAQMWLPSWR</sequence>
<keyword evidence="10" id="KW-1003">Cell membrane</keyword>
<reference evidence="14" key="2">
    <citation type="submission" date="2020-09" db="EMBL/GenBank/DDBJ databases">
        <authorList>
            <person name="Sun Q."/>
            <person name="Zhou Y."/>
        </authorList>
    </citation>
    <scope>NUCLEOTIDE SEQUENCE</scope>
    <source>
        <strain evidence="14">CGMCC 4.5737</strain>
    </source>
</reference>
<keyword evidence="7 10" id="KW-1133">Transmembrane helix</keyword>
<feature type="transmembrane region" description="Helical" evidence="10">
    <location>
        <begin position="518"/>
        <end position="540"/>
    </location>
</feature>
<dbReference type="GO" id="GO:0012505">
    <property type="term" value="C:endomembrane system"/>
    <property type="evidence" value="ECO:0007669"/>
    <property type="project" value="UniProtKB-SubCell"/>
</dbReference>
<evidence type="ECO:0000256" key="8">
    <source>
        <dbReference type="ARBA" id="ARBA00023136"/>
    </source>
</evidence>
<accession>A0A8J3CCP6</accession>
<feature type="transmembrane region" description="Helical" evidence="10">
    <location>
        <begin position="482"/>
        <end position="506"/>
    </location>
</feature>
<dbReference type="InterPro" id="IPR032421">
    <property type="entry name" value="PMT_4TMC"/>
</dbReference>
<proteinExistence type="inferred from homology"/>
<dbReference type="Pfam" id="PF02366">
    <property type="entry name" value="PMT"/>
    <property type="match status" value="1"/>
</dbReference>
<dbReference type="EMBL" id="BMMK01000032">
    <property type="protein sequence ID" value="GGM74370.1"/>
    <property type="molecule type" value="Genomic_DNA"/>
</dbReference>
<keyword evidence="4 10" id="KW-0328">Glycosyltransferase</keyword>
<evidence type="ECO:0000256" key="11">
    <source>
        <dbReference type="SAM" id="MobiDB-lite"/>
    </source>
</evidence>
<dbReference type="Pfam" id="PF16192">
    <property type="entry name" value="PMT_4TMC"/>
    <property type="match status" value="1"/>
</dbReference>
<keyword evidence="6 10" id="KW-0812">Transmembrane</keyword>
<reference evidence="14" key="1">
    <citation type="journal article" date="2014" name="Int. J. Syst. Evol. Microbiol.">
        <title>Complete genome sequence of Corynebacterium casei LMG S-19264T (=DSM 44701T), isolated from a smear-ripened cheese.</title>
        <authorList>
            <consortium name="US DOE Joint Genome Institute (JGI-PGF)"/>
            <person name="Walter F."/>
            <person name="Albersmeier A."/>
            <person name="Kalinowski J."/>
            <person name="Ruckert C."/>
        </authorList>
    </citation>
    <scope>NUCLEOTIDE SEQUENCE</scope>
    <source>
        <strain evidence="14">CGMCC 4.5737</strain>
    </source>
</reference>